<evidence type="ECO:0000256" key="5">
    <source>
        <dbReference type="PIRSR" id="PIRSR602081-2"/>
    </source>
</evidence>
<dbReference type="PROSITE" id="PS51645">
    <property type="entry name" value="PHR_CRY_ALPHA_BETA"/>
    <property type="match status" value="1"/>
</dbReference>
<reference evidence="8" key="1">
    <citation type="submission" date="2020-05" db="UniProtKB">
        <authorList>
            <consortium name="EnsemblMetazoa"/>
        </authorList>
    </citation>
    <scope>IDENTIFICATION</scope>
    <source>
        <strain evidence="8">MAF</strain>
    </source>
</reference>
<feature type="region of interest" description="Disordered" evidence="6">
    <location>
        <begin position="847"/>
        <end position="887"/>
    </location>
</feature>
<dbReference type="Pfam" id="PF00875">
    <property type="entry name" value="DNA_photolyase"/>
    <property type="match status" value="1"/>
</dbReference>
<evidence type="ECO:0000256" key="1">
    <source>
        <dbReference type="ARBA" id="ARBA00005862"/>
    </source>
</evidence>
<dbReference type="Gene3D" id="3.40.50.620">
    <property type="entry name" value="HUPs"/>
    <property type="match status" value="1"/>
</dbReference>
<dbReference type="STRING" id="30066.A0A182V1H8"/>
<dbReference type="GO" id="GO:0003677">
    <property type="term" value="F:DNA binding"/>
    <property type="evidence" value="ECO:0007669"/>
    <property type="project" value="TreeGrafter"/>
</dbReference>
<name>A0A182V1H8_ANOME</name>
<evidence type="ECO:0000256" key="4">
    <source>
        <dbReference type="PIRSR" id="PIRSR602081-1"/>
    </source>
</evidence>
<dbReference type="GO" id="GO:0005737">
    <property type="term" value="C:cytoplasm"/>
    <property type="evidence" value="ECO:0007669"/>
    <property type="project" value="TreeGrafter"/>
</dbReference>
<feature type="compositionally biased region" description="Low complexity" evidence="6">
    <location>
        <begin position="712"/>
        <end position="729"/>
    </location>
</feature>
<evidence type="ECO:0000259" key="7">
    <source>
        <dbReference type="PROSITE" id="PS51645"/>
    </source>
</evidence>
<sequence length="1055" mass="118211">MTKKTSTIGHFSASTSGTVGQTGGMSSFGTGTSGMESSDKQPLSSSGQQAHQHHEHPSGIGGKSSEQQRPHQHQSQHHQHHHHHSHHVQQSVGKMRDKHTVHWFRKGLRLHDNPALREGLRGARTFRCVFIIDPWFAGSSNVGINKWRFLLQCLDDLDRNLRKLNSRLFVIRGQPADALPKLFKEWGTTCLTFEEDPEPFGRVRDHNISEMCKELGIEVISAASHTLYNLERIIEKNGGRAPLTYHQFQAIIASMDAPPQPEAAITLDVIGNANTPQYDDHDDKYGVPTLEELGFETEALRPPVWIGGETEALARLERHLERKAWVASFGRPKMTPQSLLASQTGLSPYLRFGCLSTRLFYYQLTDLYKKIKKACPPLSLHGQLLWREFFYCAATKNPTFDKMAGNPICVQIPWDRNAEALAKWASGQTGFPWIDAIMTQLREEGWIHHLARHAVACFLTRGDLWISWEEGMKVFEELLLDADWSVNAGMWMWLSCSSFFQQFFHCYCPVKFGRKADPNGDYIRRYLPVLKNFPTRFIHEPWNASESVQRAAKCLIGKDYPLPMVNHAIASRANMERIKQVYQHLAKYRTPNGGCYEGDCTEKGGSAIAGVMTAAKVQHMNTSSMNDSPSPTTILTSVNSSGNYMCRSNPPAQSDHNGKVITYHQLLSGPEPRSALGGNGSGGDRGNAGAPDDTKHGDGTDGSNHLMAGKESISQHQQSQLQHSHQAQSMDQQSQENSNSVANSEQRYGTLPVAEYAAIKPDSLSTLIRAGNLTSAGTRFSNLQDQLSNSLMSLECDALATKLKPNNYEYERNQNIYNSQFKVEYSDNFNSGYGLRNAVFYGGKREDENEDTKADNMNNNHSDQLAGDNSADERAVPNDADDNDESTMTTLQATDAHSAPHALLFAANKSKIKQESLVQQSSRMFLEPPKHHASRGAKPHRSRCEAAEARSHLADSQVKKEQQMTSQALPPHSMHTDCDYEPESHKLLAENYRQQHQQQQQQQQQQQHEHEHEQQQQQNSMLATQQRLEASQMDQGTDQPMQESPCNEEKIGAGD</sequence>
<feature type="compositionally biased region" description="Basic residues" evidence="6">
    <location>
        <begin position="931"/>
        <end position="941"/>
    </location>
</feature>
<dbReference type="Gene3D" id="1.10.579.10">
    <property type="entry name" value="DNA Cyclobutane Dipyrimidine Photolyase, subunit A, domain 3"/>
    <property type="match status" value="1"/>
</dbReference>
<proteinExistence type="inferred from homology"/>
<protein>
    <recommendedName>
        <fullName evidence="7">Photolyase/cryptochrome alpha/beta domain-containing protein</fullName>
    </recommendedName>
</protein>
<organism evidence="8 9">
    <name type="scientific">Anopheles merus</name>
    <name type="common">Mosquito</name>
    <dbReference type="NCBI Taxonomy" id="30066"/>
    <lineage>
        <taxon>Eukaryota</taxon>
        <taxon>Metazoa</taxon>
        <taxon>Ecdysozoa</taxon>
        <taxon>Arthropoda</taxon>
        <taxon>Hexapoda</taxon>
        <taxon>Insecta</taxon>
        <taxon>Pterygota</taxon>
        <taxon>Neoptera</taxon>
        <taxon>Endopterygota</taxon>
        <taxon>Diptera</taxon>
        <taxon>Nematocera</taxon>
        <taxon>Culicoidea</taxon>
        <taxon>Culicidae</taxon>
        <taxon>Anophelinae</taxon>
        <taxon>Anopheles</taxon>
    </lineage>
</organism>
<dbReference type="SUPFAM" id="SSF48173">
    <property type="entry name" value="Cryptochrome/photolyase FAD-binding domain"/>
    <property type="match status" value="1"/>
</dbReference>
<keyword evidence="3 4" id="KW-0274">FAD</keyword>
<dbReference type="InterPro" id="IPR036155">
    <property type="entry name" value="Crypto/Photolyase_N_sf"/>
</dbReference>
<dbReference type="RefSeq" id="XP_041763205.1">
    <property type="nucleotide sequence ID" value="XM_041907271.1"/>
</dbReference>
<evidence type="ECO:0000313" key="8">
    <source>
        <dbReference type="EnsemblMetazoa" id="AMEM007294-PA"/>
    </source>
</evidence>
<comment type="cofactor">
    <cofactor evidence="4">
        <name>FAD</name>
        <dbReference type="ChEBI" id="CHEBI:57692"/>
    </cofactor>
    <text evidence="4">Binds 1 FAD per subunit.</text>
</comment>
<feature type="compositionally biased region" description="Low complexity" evidence="6">
    <location>
        <begin position="24"/>
        <end position="36"/>
    </location>
</feature>
<feature type="compositionally biased region" description="Basic and acidic residues" evidence="6">
    <location>
        <begin position="942"/>
        <end position="962"/>
    </location>
</feature>
<feature type="compositionally biased region" description="Polar residues" evidence="6">
    <location>
        <begin position="40"/>
        <end position="50"/>
    </location>
</feature>
<keyword evidence="2 4" id="KW-0285">Flavoprotein</keyword>
<feature type="region of interest" description="Disordered" evidence="6">
    <location>
        <begin position="1"/>
        <end position="96"/>
    </location>
</feature>
<dbReference type="KEGG" id="amer:121588845"/>
<dbReference type="GO" id="GO:0032922">
    <property type="term" value="P:circadian regulation of gene expression"/>
    <property type="evidence" value="ECO:0007669"/>
    <property type="project" value="TreeGrafter"/>
</dbReference>
<comment type="similarity">
    <text evidence="1">Belongs to the DNA photolyase class-1 family.</text>
</comment>
<feature type="compositionally biased region" description="Polar residues" evidence="6">
    <location>
        <begin position="1"/>
        <end position="19"/>
    </location>
</feature>
<dbReference type="VEuPathDB" id="VectorBase:AMEM007294"/>
<feature type="region of interest" description="Disordered" evidence="6">
    <location>
        <begin position="669"/>
        <end position="745"/>
    </location>
</feature>
<dbReference type="GO" id="GO:0045892">
    <property type="term" value="P:negative regulation of DNA-templated transcription"/>
    <property type="evidence" value="ECO:0007669"/>
    <property type="project" value="TreeGrafter"/>
</dbReference>
<dbReference type="InterPro" id="IPR005101">
    <property type="entry name" value="Cryptochr/Photolyase_FAD-bd"/>
</dbReference>
<feature type="site" description="Electron transfer via tryptophanyl radical" evidence="5">
    <location>
        <position position="414"/>
    </location>
</feature>
<feature type="compositionally biased region" description="Low complexity" evidence="6">
    <location>
        <begin position="994"/>
        <end position="1006"/>
    </location>
</feature>
<evidence type="ECO:0000313" key="9">
    <source>
        <dbReference type="Proteomes" id="UP000075903"/>
    </source>
</evidence>
<feature type="binding site" evidence="4">
    <location>
        <begin position="481"/>
        <end position="483"/>
    </location>
    <ligand>
        <name>FAD</name>
        <dbReference type="ChEBI" id="CHEBI:57692"/>
    </ligand>
</feature>
<dbReference type="SUPFAM" id="SSF52425">
    <property type="entry name" value="Cryptochrome/photolyase, N-terminal domain"/>
    <property type="match status" value="1"/>
</dbReference>
<dbReference type="InterPro" id="IPR036134">
    <property type="entry name" value="Crypto/Photolyase_FAD-like_sf"/>
</dbReference>
<dbReference type="InterPro" id="IPR014729">
    <property type="entry name" value="Rossmann-like_a/b/a_fold"/>
</dbReference>
<dbReference type="GO" id="GO:0005634">
    <property type="term" value="C:nucleus"/>
    <property type="evidence" value="ECO:0007669"/>
    <property type="project" value="TreeGrafter"/>
</dbReference>
<dbReference type="PANTHER" id="PTHR11455:SF30">
    <property type="entry name" value="CRYPTOCHROME-1"/>
    <property type="match status" value="1"/>
</dbReference>
<dbReference type="FunFam" id="1.25.40.80:FF:000001">
    <property type="entry name" value="Cryptochrome circadian regulator 2"/>
    <property type="match status" value="1"/>
</dbReference>
<dbReference type="Pfam" id="PF03441">
    <property type="entry name" value="FAD_binding_7"/>
    <property type="match status" value="1"/>
</dbReference>
<keyword evidence="9" id="KW-1185">Reference proteome</keyword>
<feature type="compositionally biased region" description="Basic residues" evidence="6">
    <location>
        <begin position="70"/>
        <end position="87"/>
    </location>
</feature>
<accession>A0A182V1H8</accession>
<feature type="site" description="Electron transfer via tryptophanyl radical" evidence="5">
    <location>
        <position position="491"/>
    </location>
</feature>
<dbReference type="EnsemblMetazoa" id="AMEM007294-RA">
    <property type="protein sequence ID" value="AMEM007294-PA"/>
    <property type="gene ID" value="AMEM007294"/>
</dbReference>
<evidence type="ECO:0000256" key="2">
    <source>
        <dbReference type="ARBA" id="ARBA00022630"/>
    </source>
</evidence>
<feature type="site" description="Electron transfer via tryptophanyl radical" evidence="5">
    <location>
        <position position="468"/>
    </location>
</feature>
<feature type="region of interest" description="Disordered" evidence="6">
    <location>
        <begin position="926"/>
        <end position="1055"/>
    </location>
</feature>
<dbReference type="AlphaFoldDB" id="A0A182V1H8"/>
<feature type="compositionally biased region" description="Basic and acidic residues" evidence="6">
    <location>
        <begin position="974"/>
        <end position="988"/>
    </location>
</feature>
<dbReference type="VEuPathDB" id="VectorBase:AMEM21_015977"/>
<feature type="compositionally biased region" description="Gly residues" evidence="6">
    <location>
        <begin position="677"/>
        <end position="686"/>
    </location>
</feature>
<dbReference type="FunFam" id="1.10.579.10:FF:000001">
    <property type="entry name" value="Cryptochrome 1"/>
    <property type="match status" value="1"/>
</dbReference>
<dbReference type="PANTHER" id="PTHR11455">
    <property type="entry name" value="CRYPTOCHROME"/>
    <property type="match status" value="1"/>
</dbReference>
<dbReference type="GeneID" id="121588845"/>
<dbReference type="InterPro" id="IPR002081">
    <property type="entry name" value="Cryptochrome/DNA_photolyase_1"/>
</dbReference>
<feature type="compositionally biased region" description="Polar residues" evidence="6">
    <location>
        <begin position="1019"/>
        <end position="1045"/>
    </location>
</feature>
<feature type="binding site" evidence="4">
    <location>
        <begin position="383"/>
        <end position="390"/>
    </location>
    <ligand>
        <name>FAD</name>
        <dbReference type="ChEBI" id="CHEBI:57692"/>
    </ligand>
</feature>
<evidence type="ECO:0000256" key="6">
    <source>
        <dbReference type="SAM" id="MobiDB-lite"/>
    </source>
</evidence>
<dbReference type="Proteomes" id="UP000075903">
    <property type="component" value="Unassembled WGS sequence"/>
</dbReference>
<feature type="compositionally biased region" description="Polar residues" evidence="6">
    <location>
        <begin position="730"/>
        <end position="745"/>
    </location>
</feature>
<dbReference type="Gene3D" id="1.25.40.80">
    <property type="match status" value="1"/>
</dbReference>
<dbReference type="InterPro" id="IPR006050">
    <property type="entry name" value="DNA_photolyase_N"/>
</dbReference>
<evidence type="ECO:0000256" key="3">
    <source>
        <dbReference type="ARBA" id="ARBA00022827"/>
    </source>
</evidence>
<dbReference type="GO" id="GO:0071949">
    <property type="term" value="F:FAD binding"/>
    <property type="evidence" value="ECO:0007669"/>
    <property type="project" value="TreeGrafter"/>
</dbReference>
<dbReference type="GO" id="GO:0043153">
    <property type="term" value="P:entrainment of circadian clock by photoperiod"/>
    <property type="evidence" value="ECO:0007669"/>
    <property type="project" value="TreeGrafter"/>
</dbReference>
<feature type="domain" description="Photolyase/cryptochrome alpha/beta" evidence="7">
    <location>
        <begin position="98"/>
        <end position="227"/>
    </location>
</feature>